<dbReference type="OrthoDB" id="5149141at2"/>
<dbReference type="Pfam" id="PF13676">
    <property type="entry name" value="TIR_2"/>
    <property type="match status" value="1"/>
</dbReference>
<dbReference type="EMBL" id="FNQP01000013">
    <property type="protein sequence ID" value="SEA76780.1"/>
    <property type="molecule type" value="Genomic_DNA"/>
</dbReference>
<dbReference type="Proteomes" id="UP000199397">
    <property type="component" value="Unassembled WGS sequence"/>
</dbReference>
<proteinExistence type="predicted"/>
<dbReference type="Gene3D" id="3.40.50.10140">
    <property type="entry name" value="Toll/interleukin-1 receptor homology (TIR) domain"/>
    <property type="match status" value="1"/>
</dbReference>
<protein>
    <submittedName>
        <fullName evidence="2">TIR domain-containing protein</fullName>
    </submittedName>
</protein>
<dbReference type="InterPro" id="IPR035897">
    <property type="entry name" value="Toll_tir_struct_dom_sf"/>
</dbReference>
<dbReference type="InterPro" id="IPR000157">
    <property type="entry name" value="TIR_dom"/>
</dbReference>
<name>A0A1H4DWL9_9GAMM</name>
<evidence type="ECO:0000259" key="1">
    <source>
        <dbReference type="PROSITE" id="PS50104"/>
    </source>
</evidence>
<dbReference type="RefSeq" id="WP_093068905.1">
    <property type="nucleotide sequence ID" value="NZ_FNQP01000013.1"/>
</dbReference>
<evidence type="ECO:0000313" key="3">
    <source>
        <dbReference type="Proteomes" id="UP000199397"/>
    </source>
</evidence>
<dbReference type="STRING" id="525918.SAMN05660964_02380"/>
<accession>A0A1H4DWL9</accession>
<dbReference type="SUPFAM" id="SSF52200">
    <property type="entry name" value="Toll/Interleukin receptor TIR domain"/>
    <property type="match status" value="1"/>
</dbReference>
<organism evidence="2 3">
    <name type="scientific">Thiothrix caldifontis</name>
    <dbReference type="NCBI Taxonomy" id="525918"/>
    <lineage>
        <taxon>Bacteria</taxon>
        <taxon>Pseudomonadati</taxon>
        <taxon>Pseudomonadota</taxon>
        <taxon>Gammaproteobacteria</taxon>
        <taxon>Thiotrichales</taxon>
        <taxon>Thiotrichaceae</taxon>
        <taxon>Thiothrix</taxon>
    </lineage>
</organism>
<sequence>MAKTISVFVSYSWKLEDESHFLDGLGEQCHLRNIKLIRDAKTLQPGERISKFMERIAGASYVITVFSQRYFESEYCLYELMNVLQYKGLEQKIYPVMADDLKLDDAAAITKLVQHWKQKRDELEALVIKNGVGINPALDERLNLYQEFVIKIGKLMKQAGDILAVQTTTCNEQKYSSVLDLICPLYQIPPAALFLPTQSDQEFMAAIRLRMVVSLSYSSILRKAIVEQLKLNGTAEAADKLADILVERCADEDTLGRLLRNDIFRATRLSLQALSGSPDKDSPAVIKDVDQLTNSADTLFSCLVLYAIRDDWMDKYRQGCASAGSNLRHMPFETITAVEIVTSRHLQRIPTFSLTSSDAVGKEGFVVPEHGFEKDDIVTGILRQVWVKVFPEDLPENYQESKLRRLGSQIRNRHQRQDEEKNNYYCIVSGDSNHPLSDPDVRAELTRKLPDLPLIILRTEDCQDVLVIPDDADLASLIFDFYQMLNKYRPYEPEKDH</sequence>
<evidence type="ECO:0000313" key="2">
    <source>
        <dbReference type="EMBL" id="SEA76780.1"/>
    </source>
</evidence>
<dbReference type="GO" id="GO:0007165">
    <property type="term" value="P:signal transduction"/>
    <property type="evidence" value="ECO:0007669"/>
    <property type="project" value="InterPro"/>
</dbReference>
<reference evidence="2 3" key="1">
    <citation type="submission" date="2016-10" db="EMBL/GenBank/DDBJ databases">
        <authorList>
            <person name="de Groot N.N."/>
        </authorList>
    </citation>
    <scope>NUCLEOTIDE SEQUENCE [LARGE SCALE GENOMIC DNA]</scope>
    <source>
        <strain evidence="2 3">DSM 21228</strain>
    </source>
</reference>
<dbReference type="PROSITE" id="PS50104">
    <property type="entry name" value="TIR"/>
    <property type="match status" value="1"/>
</dbReference>
<feature type="domain" description="TIR" evidence="1">
    <location>
        <begin position="3"/>
        <end position="132"/>
    </location>
</feature>
<gene>
    <name evidence="2" type="ORF">SAMN05660964_02380</name>
</gene>
<keyword evidence="3" id="KW-1185">Reference proteome</keyword>
<dbReference type="AlphaFoldDB" id="A0A1H4DWL9"/>